<dbReference type="InterPro" id="IPR036388">
    <property type="entry name" value="WH-like_DNA-bd_sf"/>
</dbReference>
<dbReference type="GO" id="GO:0016301">
    <property type="term" value="F:kinase activity"/>
    <property type="evidence" value="ECO:0007669"/>
    <property type="project" value="UniProtKB-KW"/>
</dbReference>
<keyword evidence="5" id="KW-1185">Reference proteome</keyword>
<dbReference type="RefSeq" id="WP_209643999.1">
    <property type="nucleotide sequence ID" value="NZ_JAGINW010000001.1"/>
</dbReference>
<evidence type="ECO:0000259" key="3">
    <source>
        <dbReference type="Pfam" id="PF12802"/>
    </source>
</evidence>
<dbReference type="InterPro" id="IPR043129">
    <property type="entry name" value="ATPase_NBD"/>
</dbReference>
<dbReference type="Pfam" id="PF00480">
    <property type="entry name" value="ROK"/>
    <property type="match status" value="1"/>
</dbReference>
<name>A0ABS4TSW2_9PSEU</name>
<dbReference type="PANTHER" id="PTHR18964">
    <property type="entry name" value="ROK (REPRESSOR, ORF, KINASE) FAMILY"/>
    <property type="match status" value="1"/>
</dbReference>
<dbReference type="SUPFAM" id="SSF46785">
    <property type="entry name" value="Winged helix' DNA-binding domain"/>
    <property type="match status" value="1"/>
</dbReference>
<dbReference type="Gene3D" id="3.30.420.40">
    <property type="match status" value="2"/>
</dbReference>
<evidence type="ECO:0000313" key="5">
    <source>
        <dbReference type="Proteomes" id="UP001519332"/>
    </source>
</evidence>
<dbReference type="Gene3D" id="1.10.10.10">
    <property type="entry name" value="Winged helix-like DNA-binding domain superfamily/Winged helix DNA-binding domain"/>
    <property type="match status" value="1"/>
</dbReference>
<keyword evidence="4" id="KW-0418">Kinase</keyword>
<protein>
    <submittedName>
        <fullName evidence="4">NBD/HSP70 family sugar kinase</fullName>
    </submittedName>
</protein>
<dbReference type="SUPFAM" id="SSF53067">
    <property type="entry name" value="Actin-like ATPase domain"/>
    <property type="match status" value="1"/>
</dbReference>
<evidence type="ECO:0000256" key="2">
    <source>
        <dbReference type="SAM" id="MobiDB-lite"/>
    </source>
</evidence>
<reference evidence="4 5" key="1">
    <citation type="submission" date="2021-03" db="EMBL/GenBank/DDBJ databases">
        <title>Sequencing the genomes of 1000 actinobacteria strains.</title>
        <authorList>
            <person name="Klenk H.-P."/>
        </authorList>
    </citation>
    <scope>NUCLEOTIDE SEQUENCE [LARGE SCALE GENOMIC DNA]</scope>
    <source>
        <strain evidence="4 5">DSM 46670</strain>
    </source>
</reference>
<dbReference type="EMBL" id="JAGINW010000001">
    <property type="protein sequence ID" value="MBP2326996.1"/>
    <property type="molecule type" value="Genomic_DNA"/>
</dbReference>
<dbReference type="PANTHER" id="PTHR18964:SF149">
    <property type="entry name" value="BIFUNCTIONAL UDP-N-ACETYLGLUCOSAMINE 2-EPIMERASE_N-ACETYLMANNOSAMINE KINASE"/>
    <property type="match status" value="1"/>
</dbReference>
<dbReference type="InterPro" id="IPR049874">
    <property type="entry name" value="ROK_cs"/>
</dbReference>
<feature type="domain" description="HTH marR-type" evidence="3">
    <location>
        <begin position="15"/>
        <end position="59"/>
    </location>
</feature>
<comment type="caution">
    <text evidence="4">The sequence shown here is derived from an EMBL/GenBank/DDBJ whole genome shotgun (WGS) entry which is preliminary data.</text>
</comment>
<proteinExistence type="inferred from homology"/>
<comment type="similarity">
    <text evidence="1">Belongs to the ROK (NagC/XylR) family.</text>
</comment>
<evidence type="ECO:0000313" key="4">
    <source>
        <dbReference type="EMBL" id="MBP2326996.1"/>
    </source>
</evidence>
<organism evidence="4 5">
    <name type="scientific">Kibdelosporangium banguiense</name>
    <dbReference type="NCBI Taxonomy" id="1365924"/>
    <lineage>
        <taxon>Bacteria</taxon>
        <taxon>Bacillati</taxon>
        <taxon>Actinomycetota</taxon>
        <taxon>Actinomycetes</taxon>
        <taxon>Pseudonocardiales</taxon>
        <taxon>Pseudonocardiaceae</taxon>
        <taxon>Kibdelosporangium</taxon>
    </lineage>
</organism>
<dbReference type="InterPro" id="IPR000835">
    <property type="entry name" value="HTH_MarR-typ"/>
</dbReference>
<dbReference type="Proteomes" id="UP001519332">
    <property type="component" value="Unassembled WGS sequence"/>
</dbReference>
<keyword evidence="4" id="KW-0808">Transferase</keyword>
<feature type="region of interest" description="Disordered" evidence="2">
    <location>
        <begin position="375"/>
        <end position="396"/>
    </location>
</feature>
<dbReference type="InterPro" id="IPR036390">
    <property type="entry name" value="WH_DNA-bd_sf"/>
</dbReference>
<evidence type="ECO:0000256" key="1">
    <source>
        <dbReference type="ARBA" id="ARBA00006479"/>
    </source>
</evidence>
<dbReference type="PROSITE" id="PS01125">
    <property type="entry name" value="ROK"/>
    <property type="match status" value="1"/>
</dbReference>
<dbReference type="Pfam" id="PF12802">
    <property type="entry name" value="MarR_2"/>
    <property type="match status" value="1"/>
</dbReference>
<sequence>MASVSPSPRGDLVPAGILGLLGTQGPTARADIARSLGLSPATITQVIKDMLARGLVEELASVPSRGGRPARLLGLVARTGAAIGAKVTADHVALVTVELDGSVRTSTVHPFDPRDPASVGDILATVLDDSVLGVGVGVPGSVDAQASGIVDAPTLGWHDMKLGQRLRDRLGVPVLVDNDVNTLAAAERLYGVGREHSSYLVVTIGRGVGCGIVIDGAIYRGAAGGAGEIGHIPLTDDGPRCGCGAVGCLEAYIGSTGLLSAARASGVVGPRGRLSTLLKAARDGDQAAREVYAQAGRLLGRTLAGVVHTVDPEVVVLMGEGVDAWEFWQPGFEATLRKRLLPARRELPVVVEPWSEDQWARGAASLVLVSPFDSAGTGGEQSRMVRDRLGSPSGGA</sequence>
<dbReference type="InterPro" id="IPR000600">
    <property type="entry name" value="ROK"/>
</dbReference>
<gene>
    <name evidence="4" type="ORF">JOF56_007381</name>
</gene>
<accession>A0ABS4TSW2</accession>